<dbReference type="InterPro" id="IPR050967">
    <property type="entry name" value="Thiamine_Salvage_TenA"/>
</dbReference>
<dbReference type="CDD" id="cd19360">
    <property type="entry name" value="TenA_C_SaTenA-like"/>
    <property type="match status" value="1"/>
</dbReference>
<dbReference type="PANTHER" id="PTHR43198:SF2">
    <property type="entry name" value="SI:CH1073-67J19.1-RELATED"/>
    <property type="match status" value="1"/>
</dbReference>
<comment type="function">
    <text evidence="9">Catalyzes an amino-pyrimidine hydrolysis reaction at the C5' of the pyrimidine moiety of thiamine compounds, a reaction that is part of a thiamine salvage pathway.</text>
</comment>
<reference evidence="11 12" key="1">
    <citation type="journal article" date="2015" name="Genome Announc.">
        <title>Expanding the biotechnology potential of lactobacilli through comparative genomics of 213 strains and associated genera.</title>
        <authorList>
            <person name="Sun Z."/>
            <person name="Harris H.M."/>
            <person name="McCann A."/>
            <person name="Guo C."/>
            <person name="Argimon S."/>
            <person name="Zhang W."/>
            <person name="Yang X."/>
            <person name="Jeffery I.B."/>
            <person name="Cooney J.C."/>
            <person name="Kagawa T.F."/>
            <person name="Liu W."/>
            <person name="Song Y."/>
            <person name="Salvetti E."/>
            <person name="Wrobel A."/>
            <person name="Rasinkangas P."/>
            <person name="Parkhill J."/>
            <person name="Rea M.C."/>
            <person name="O'Sullivan O."/>
            <person name="Ritari J."/>
            <person name="Douillard F.P."/>
            <person name="Paul Ross R."/>
            <person name="Yang R."/>
            <person name="Briner A.E."/>
            <person name="Felis G.E."/>
            <person name="de Vos W.M."/>
            <person name="Barrangou R."/>
            <person name="Klaenhammer T.R."/>
            <person name="Caufield P.W."/>
            <person name="Cui Y."/>
            <person name="Zhang H."/>
            <person name="O'Toole P.W."/>
        </authorList>
    </citation>
    <scope>NUCLEOTIDE SEQUENCE [LARGE SCALE GENOMIC DNA]</scope>
    <source>
        <strain evidence="11 12">DSM 14857</strain>
    </source>
</reference>
<dbReference type="UniPathway" id="UPA00060"/>
<evidence type="ECO:0000259" key="10">
    <source>
        <dbReference type="Pfam" id="PF03070"/>
    </source>
</evidence>
<dbReference type="Pfam" id="PF03070">
    <property type="entry name" value="TENA_THI-4"/>
    <property type="match status" value="1"/>
</dbReference>
<evidence type="ECO:0000256" key="9">
    <source>
        <dbReference type="RuleBase" id="RU363093"/>
    </source>
</evidence>
<dbReference type="Proteomes" id="UP000051647">
    <property type="component" value="Unassembled WGS sequence"/>
</dbReference>
<comment type="similarity">
    <text evidence="3 9">Belongs to the TenA family.</text>
</comment>
<dbReference type="PATRIC" id="fig|1423815.3.peg.1926"/>
<dbReference type="STRING" id="1423815.FC27_GL001883"/>
<evidence type="ECO:0000256" key="6">
    <source>
        <dbReference type="ARBA" id="ARBA00013647"/>
    </source>
</evidence>
<comment type="catalytic activity">
    <reaction evidence="1 9">
        <text>4-amino-5-aminomethyl-2-methylpyrimidine + H2O = 4-amino-5-hydroxymethyl-2-methylpyrimidine + NH4(+)</text>
        <dbReference type="Rhea" id="RHEA:31799"/>
        <dbReference type="ChEBI" id="CHEBI:15377"/>
        <dbReference type="ChEBI" id="CHEBI:16892"/>
        <dbReference type="ChEBI" id="CHEBI:28938"/>
        <dbReference type="ChEBI" id="CHEBI:63416"/>
        <dbReference type="EC" id="3.5.99.2"/>
    </reaction>
</comment>
<dbReference type="eggNOG" id="COG0819">
    <property type="taxonomic scope" value="Bacteria"/>
</dbReference>
<sequence>MKLSKKLINKSQPILEAIETHPFITGIGHGSVPKEALAFYVGQDFNYLSAFTKVYAAAIQKCDDWSQMQLFADQIEFILNGEIRAHEVFCEIAQINYSSLQHAQQAPMTYLYNEHMYNAARTGDLIDVVAAMLPCPWTYNEIGKHLVEKGLATDENPFQEWIEFYASVDSEDKALSDRLFAILDTEAKKYRPEYLQQVENRFLKSCELELRFWEQAMQRVDWQFADLFN</sequence>
<dbReference type="InterPro" id="IPR004305">
    <property type="entry name" value="Thiaminase-2/PQQC"/>
</dbReference>
<dbReference type="Gene3D" id="1.20.910.10">
    <property type="entry name" value="Heme oxygenase-like"/>
    <property type="match status" value="1"/>
</dbReference>
<proteinExistence type="inferred from homology"/>
<dbReference type="SUPFAM" id="SSF48613">
    <property type="entry name" value="Heme oxygenase-like"/>
    <property type="match status" value="1"/>
</dbReference>
<dbReference type="GO" id="GO:0050334">
    <property type="term" value="F:thiaminase activity"/>
    <property type="evidence" value="ECO:0007669"/>
    <property type="project" value="UniProtKB-EC"/>
</dbReference>
<evidence type="ECO:0000256" key="2">
    <source>
        <dbReference type="ARBA" id="ARBA00004948"/>
    </source>
</evidence>
<dbReference type="AlphaFoldDB" id="A0A0R1SEB0"/>
<keyword evidence="12" id="KW-1185">Reference proteome</keyword>
<evidence type="ECO:0000256" key="7">
    <source>
        <dbReference type="ARBA" id="ARBA00022977"/>
    </source>
</evidence>
<dbReference type="InterPro" id="IPR027574">
    <property type="entry name" value="Thiaminase_II"/>
</dbReference>
<dbReference type="NCBIfam" id="TIGR04306">
    <property type="entry name" value="salvage_TenA"/>
    <property type="match status" value="1"/>
</dbReference>
<dbReference type="OrthoDB" id="34166at2"/>
<organism evidence="11 12">
    <name type="scientific">Companilactobacillus versmoldensis DSM 14857 = KCTC 3814</name>
    <dbReference type="NCBI Taxonomy" id="1423815"/>
    <lineage>
        <taxon>Bacteria</taxon>
        <taxon>Bacillati</taxon>
        <taxon>Bacillota</taxon>
        <taxon>Bacilli</taxon>
        <taxon>Lactobacillales</taxon>
        <taxon>Lactobacillaceae</taxon>
        <taxon>Companilactobacillus</taxon>
    </lineage>
</organism>
<dbReference type="PANTHER" id="PTHR43198">
    <property type="entry name" value="BIFUNCTIONAL TH2 PROTEIN"/>
    <property type="match status" value="1"/>
</dbReference>
<dbReference type="GO" id="GO:0009229">
    <property type="term" value="P:thiamine diphosphate biosynthetic process"/>
    <property type="evidence" value="ECO:0007669"/>
    <property type="project" value="UniProtKB-UniPathway"/>
</dbReference>
<dbReference type="GO" id="GO:0009228">
    <property type="term" value="P:thiamine biosynthetic process"/>
    <property type="evidence" value="ECO:0007669"/>
    <property type="project" value="UniProtKB-KW"/>
</dbReference>
<protein>
    <recommendedName>
        <fullName evidence="6 9">Aminopyrimidine aminohydrolase</fullName>
        <ecNumber evidence="5 9">3.5.99.2</ecNumber>
    </recommendedName>
</protein>
<gene>
    <name evidence="11" type="ORF">FC27_GL001883</name>
</gene>
<evidence type="ECO:0000313" key="11">
    <source>
        <dbReference type="EMBL" id="KRL67567.1"/>
    </source>
</evidence>
<dbReference type="GO" id="GO:0005829">
    <property type="term" value="C:cytosol"/>
    <property type="evidence" value="ECO:0007669"/>
    <property type="project" value="TreeGrafter"/>
</dbReference>
<evidence type="ECO:0000313" key="12">
    <source>
        <dbReference type="Proteomes" id="UP000051647"/>
    </source>
</evidence>
<dbReference type="EMBL" id="AZFA01000005">
    <property type="protein sequence ID" value="KRL67567.1"/>
    <property type="molecule type" value="Genomic_DNA"/>
</dbReference>
<dbReference type="EC" id="3.5.99.2" evidence="5 9"/>
<comment type="caution">
    <text evidence="11">The sequence shown here is derived from an EMBL/GenBank/DDBJ whole genome shotgun (WGS) entry which is preliminary data.</text>
</comment>
<comment type="pathway">
    <text evidence="2 9">Cofactor biosynthesis; thiamine diphosphate biosynthesis.</text>
</comment>
<name>A0A0R1SEB0_9LACO</name>
<comment type="subunit">
    <text evidence="4">Homotetramer.</text>
</comment>
<keyword evidence="7 9" id="KW-0784">Thiamine biosynthesis</keyword>
<keyword evidence="9" id="KW-0378">Hydrolase</keyword>
<evidence type="ECO:0000256" key="5">
    <source>
        <dbReference type="ARBA" id="ARBA00012684"/>
    </source>
</evidence>
<evidence type="ECO:0000256" key="1">
    <source>
        <dbReference type="ARBA" id="ARBA00001881"/>
    </source>
</evidence>
<comment type="catalytic activity">
    <reaction evidence="8 9">
        <text>thiamine + H2O = 5-(2-hydroxyethyl)-4-methylthiazole + 4-amino-5-hydroxymethyl-2-methylpyrimidine + H(+)</text>
        <dbReference type="Rhea" id="RHEA:17509"/>
        <dbReference type="ChEBI" id="CHEBI:15377"/>
        <dbReference type="ChEBI" id="CHEBI:15378"/>
        <dbReference type="ChEBI" id="CHEBI:16892"/>
        <dbReference type="ChEBI" id="CHEBI:17957"/>
        <dbReference type="ChEBI" id="CHEBI:18385"/>
        <dbReference type="EC" id="3.5.99.2"/>
    </reaction>
</comment>
<evidence type="ECO:0000256" key="4">
    <source>
        <dbReference type="ARBA" id="ARBA00011881"/>
    </source>
</evidence>
<feature type="domain" description="Thiaminase-2/PQQC" evidence="10">
    <location>
        <begin position="12"/>
        <end position="217"/>
    </location>
</feature>
<dbReference type="InterPro" id="IPR016084">
    <property type="entry name" value="Haem_Oase-like_multi-hlx"/>
</dbReference>
<evidence type="ECO:0000256" key="8">
    <source>
        <dbReference type="ARBA" id="ARBA00048337"/>
    </source>
</evidence>
<dbReference type="RefSeq" id="WP_010625340.1">
    <property type="nucleotide sequence ID" value="NZ_AZFA01000005.1"/>
</dbReference>
<evidence type="ECO:0000256" key="3">
    <source>
        <dbReference type="ARBA" id="ARBA00010264"/>
    </source>
</evidence>
<accession>A0A0R1SEB0</accession>